<evidence type="ECO:0000313" key="10">
    <source>
        <dbReference type="Proteomes" id="UP000217528"/>
    </source>
</evidence>
<reference evidence="8 10" key="2">
    <citation type="journal article" date="2017" name="BMC Genomics">
        <title>Genomic analysis of methanogenic archaea reveals a shift towards energy conservation.</title>
        <authorList>
            <person name="Gilmore S.P."/>
            <person name="Henske J.K."/>
            <person name="Sexton J.A."/>
            <person name="Solomon K.V."/>
            <person name="Seppala S."/>
            <person name="Yoo J.I."/>
            <person name="Huyett L.M."/>
            <person name="Pressman A."/>
            <person name="Cogan J.Z."/>
            <person name="Kivenson V."/>
            <person name="Peng X."/>
            <person name="Tan Y."/>
            <person name="Valentine D.L."/>
            <person name="O'Malley M.A."/>
        </authorList>
    </citation>
    <scope>NUCLEOTIDE SEQUENCE [LARGE SCALE GENOMIC DNA]</scope>
    <source>
        <strain evidence="8 10">1R-7</strain>
    </source>
</reference>
<comment type="cofactor">
    <cofactor evidence="1">
        <name>pyridoxal 5'-phosphate</name>
        <dbReference type="ChEBI" id="CHEBI:597326"/>
    </cofactor>
</comment>
<dbReference type="InterPro" id="IPR001926">
    <property type="entry name" value="TrpB-like_PALP"/>
</dbReference>
<proteinExistence type="inferred from homology"/>
<feature type="domain" description="Tryptophan synthase beta chain-like PALP" evidence="7">
    <location>
        <begin position="17"/>
        <end position="304"/>
    </location>
</feature>
<dbReference type="PROSITE" id="PS00901">
    <property type="entry name" value="CYS_SYNTHASE"/>
    <property type="match status" value="1"/>
</dbReference>
<dbReference type="Pfam" id="PF00291">
    <property type="entry name" value="PALP"/>
    <property type="match status" value="1"/>
</dbReference>
<reference evidence="9 11" key="1">
    <citation type="submission" date="2016-04" db="EMBL/GenBank/DDBJ databases">
        <title>Genome sequence of Methanosphaera cuniculi DSM 4103.</title>
        <authorList>
            <person name="Poehlein A."/>
            <person name="Seedorf H."/>
            <person name="Daniel R."/>
        </authorList>
    </citation>
    <scope>NUCLEOTIDE SEQUENCE [LARGE SCALE GENOMIC DNA]</scope>
    <source>
        <strain evidence="9 11">DSM 4103</strain>
    </source>
</reference>
<keyword evidence="10" id="KW-1185">Reference proteome</keyword>
<dbReference type="InterPro" id="IPR005856">
    <property type="entry name" value="Cys_synth"/>
</dbReference>
<dbReference type="GO" id="GO:0004124">
    <property type="term" value="F:cysteine synthase activity"/>
    <property type="evidence" value="ECO:0007669"/>
    <property type="project" value="UniProtKB-EC"/>
</dbReference>
<comment type="similarity">
    <text evidence="2">Belongs to the cysteine synthase/cystathionine beta-synthase family.</text>
</comment>
<evidence type="ECO:0000259" key="7">
    <source>
        <dbReference type="Pfam" id="PF00291"/>
    </source>
</evidence>
<comment type="caution">
    <text evidence="8">The sequence shown here is derived from an EMBL/GenBank/DDBJ whole genome shotgun (WGS) entry which is preliminary data.</text>
</comment>
<evidence type="ECO:0000256" key="2">
    <source>
        <dbReference type="ARBA" id="ARBA00007103"/>
    </source>
</evidence>
<evidence type="ECO:0000256" key="5">
    <source>
        <dbReference type="ARBA" id="ARBA00022898"/>
    </source>
</evidence>
<dbReference type="RefSeq" id="WP_095609247.1">
    <property type="nucleotide sequence ID" value="NZ_LMVN01000027.1"/>
</dbReference>
<gene>
    <name evidence="9" type="primary">cysK1</name>
    <name evidence="8" type="ORF">ASJ82_04040</name>
    <name evidence="9" type="ORF">MSCUN_13260</name>
</gene>
<dbReference type="InterPro" id="IPR050214">
    <property type="entry name" value="Cys_Synth/Cystath_Beta-Synth"/>
</dbReference>
<dbReference type="InterPro" id="IPR005859">
    <property type="entry name" value="CysK"/>
</dbReference>
<organism evidence="8 10">
    <name type="scientific">Methanosphaera cuniculi</name>
    <dbReference type="NCBI Taxonomy" id="1077256"/>
    <lineage>
        <taxon>Archaea</taxon>
        <taxon>Methanobacteriati</taxon>
        <taxon>Methanobacteriota</taxon>
        <taxon>Methanomada group</taxon>
        <taxon>Methanobacteria</taxon>
        <taxon>Methanobacteriales</taxon>
        <taxon>Methanobacteriaceae</taxon>
        <taxon>Methanosphaera</taxon>
    </lineage>
</organism>
<dbReference type="PANTHER" id="PTHR10314">
    <property type="entry name" value="CYSTATHIONINE BETA-SYNTHASE"/>
    <property type="match status" value="1"/>
</dbReference>
<dbReference type="AlphaFoldDB" id="A0A2A2HB77"/>
<evidence type="ECO:0000313" key="8">
    <source>
        <dbReference type="EMBL" id="PAV06607.1"/>
    </source>
</evidence>
<keyword evidence="5" id="KW-0663">Pyridoxal phosphate</keyword>
<dbReference type="GO" id="GO:0006535">
    <property type="term" value="P:cysteine biosynthetic process from serine"/>
    <property type="evidence" value="ECO:0007669"/>
    <property type="project" value="InterPro"/>
</dbReference>
<name>A0A2A2HB77_9EURY</name>
<evidence type="ECO:0000256" key="6">
    <source>
        <dbReference type="ARBA" id="ARBA00023192"/>
    </source>
</evidence>
<dbReference type="InterPro" id="IPR001216">
    <property type="entry name" value="P-phosphate_BS"/>
</dbReference>
<dbReference type="SUPFAM" id="SSF53686">
    <property type="entry name" value="Tryptophan synthase beta subunit-like PLP-dependent enzymes"/>
    <property type="match status" value="1"/>
</dbReference>
<dbReference type="Gene3D" id="3.40.50.1100">
    <property type="match status" value="2"/>
</dbReference>
<keyword evidence="3" id="KW-0028">Amino-acid biosynthesis</keyword>
<dbReference type="Proteomes" id="UP000217528">
    <property type="component" value="Unassembled WGS sequence"/>
</dbReference>
<dbReference type="EC" id="2.5.1.47" evidence="9"/>
<dbReference type="FunFam" id="3.40.50.1100:FF:000118">
    <property type="entry name" value="Related to CYS4-cystathionine beta-synthase"/>
    <property type="match status" value="1"/>
</dbReference>
<accession>A0A2A2HB77</accession>
<evidence type="ECO:0000256" key="3">
    <source>
        <dbReference type="ARBA" id="ARBA00022605"/>
    </source>
</evidence>
<dbReference type="Proteomes" id="UP000246004">
    <property type="component" value="Unassembled WGS sequence"/>
</dbReference>
<evidence type="ECO:0000256" key="1">
    <source>
        <dbReference type="ARBA" id="ARBA00001933"/>
    </source>
</evidence>
<protein>
    <submittedName>
        <fullName evidence="8">Cysteine synthase</fullName>
    </submittedName>
    <submittedName>
        <fullName evidence="9">O-acetylserine sulfhydrylase</fullName>
        <ecNumber evidence="9">2.5.1.47</ecNumber>
    </submittedName>
</protein>
<dbReference type="FunFam" id="3.40.50.1100:FF:000003">
    <property type="entry name" value="Cystathionine beta-synthase"/>
    <property type="match status" value="1"/>
</dbReference>
<sequence>MAIENIEILKKPIANDITEAIGNTPLVRLNKIAEDVDAEILVKVESFNPASSIKDRVAVEMIEKAEKEGKIDKDTTLIEPTSGNTGIALAYAAAAKGYKLKIVLPESFSEERRKLIKIFGADLVLTPASEGIPGAIKKAEQLNEEIENSLILQQFSNPANPEIHKILTAEEILKDTDGNVDILISSVGTGGTATGIAERIKEVKPDFKVIAVEAAGSPFITKGESGPHKIQGISPGFIPDTLDLDLIDETIDVEDEDAGKTTIQLAQKEGILAGISSGAAVYAALEVAKRPENKDKTIVVILPDTGERYLSVDWLSDLYY</sequence>
<dbReference type="NCBIfam" id="TIGR01139">
    <property type="entry name" value="cysK"/>
    <property type="match status" value="1"/>
</dbReference>
<keyword evidence="4 9" id="KW-0808">Transferase</keyword>
<dbReference type="EMBL" id="LWMS01000044">
    <property type="protein sequence ID" value="PWL07795.1"/>
    <property type="molecule type" value="Genomic_DNA"/>
</dbReference>
<dbReference type="NCBIfam" id="TIGR01136">
    <property type="entry name" value="cysKM"/>
    <property type="match status" value="1"/>
</dbReference>
<evidence type="ECO:0000313" key="11">
    <source>
        <dbReference type="Proteomes" id="UP000246004"/>
    </source>
</evidence>
<keyword evidence="6" id="KW-0198">Cysteine biosynthesis</keyword>
<dbReference type="EMBL" id="LMVN01000027">
    <property type="protein sequence ID" value="PAV06607.1"/>
    <property type="molecule type" value="Genomic_DNA"/>
</dbReference>
<dbReference type="InterPro" id="IPR036052">
    <property type="entry name" value="TrpB-like_PALP_sf"/>
</dbReference>
<evidence type="ECO:0000256" key="4">
    <source>
        <dbReference type="ARBA" id="ARBA00022679"/>
    </source>
</evidence>
<dbReference type="CDD" id="cd01561">
    <property type="entry name" value="CBS_like"/>
    <property type="match status" value="1"/>
</dbReference>
<evidence type="ECO:0000313" key="9">
    <source>
        <dbReference type="EMBL" id="PWL07795.1"/>
    </source>
</evidence>